<proteinExistence type="predicted"/>
<evidence type="ECO:0000313" key="1">
    <source>
        <dbReference type="EMBL" id="AOP49320.1"/>
    </source>
</evidence>
<dbReference type="AlphaFoldDB" id="A0A1D7VRB7"/>
<evidence type="ECO:0000313" key="2">
    <source>
        <dbReference type="Proteomes" id="UP000094094"/>
    </source>
</evidence>
<dbReference type="KEGG" id="slc:SL103_26465"/>
<dbReference type="Pfam" id="PF19859">
    <property type="entry name" value="DUF6333"/>
    <property type="match status" value="1"/>
</dbReference>
<keyword evidence="2" id="KW-1185">Reference proteome</keyword>
<name>A0A1D7VRB7_9ACTN</name>
<accession>A0A1D7VRB7</accession>
<gene>
    <name evidence="1" type="ORF">SL103_26465</name>
</gene>
<organism evidence="1 2">
    <name type="scientific">Streptomyces lydicus</name>
    <dbReference type="NCBI Taxonomy" id="47763"/>
    <lineage>
        <taxon>Bacteria</taxon>
        <taxon>Bacillati</taxon>
        <taxon>Actinomycetota</taxon>
        <taxon>Actinomycetes</taxon>
        <taxon>Kitasatosporales</taxon>
        <taxon>Streptomycetaceae</taxon>
        <taxon>Streptomyces</taxon>
    </lineage>
</organism>
<protein>
    <submittedName>
        <fullName evidence="1">Uncharacterized protein</fullName>
    </submittedName>
</protein>
<sequence>MARMTDINFWTRPSDRMVRGCGGRYNITVLQPPFAVRAEDLPANDPVAARAFAEAFPTVDAVLEELDPVSAYATPYLATRADLDVIQVGCWGNVLAISDPAMVDDGNDTPLLYEVTRLRERFPDARIVGRVEVDCGESHTEDIIQLPGGPMFHASGWPTMDPWALTGDPRAVAAALGIGADVLEEHEIDFDADPGDVEWADFATLALGEADPWPMAGLKTSVFRVRHTESSTRKMEELFFIGG</sequence>
<reference evidence="1 2" key="1">
    <citation type="submission" date="2016-09" db="EMBL/GenBank/DDBJ databases">
        <title>Complete genome sequencing of Streptomyces lydicus 103 and metabolic pathways analysis of antibiotic biosynthesis.</title>
        <authorList>
            <person name="Jia N."/>
            <person name="Ding M.-Z."/>
            <person name="Gao F."/>
            <person name="Yuan Y.-J."/>
        </authorList>
    </citation>
    <scope>NUCLEOTIDE SEQUENCE [LARGE SCALE GENOMIC DNA]</scope>
    <source>
        <strain evidence="1 2">103</strain>
    </source>
</reference>
<dbReference type="EMBL" id="CP017157">
    <property type="protein sequence ID" value="AOP49320.1"/>
    <property type="molecule type" value="Genomic_DNA"/>
</dbReference>
<dbReference type="Proteomes" id="UP000094094">
    <property type="component" value="Chromosome"/>
</dbReference>